<sequence>MSQTHDKLIGPVPSHIVDQAPLALTAYEGRVAEFNIASWLQLHGQAGLGVSLVMKYRDGQQRREAAVDHGRTDGNGRILLSGVARLTVRSRIEDLQVYLRTGVVIEQMKVEELFVQAAERIEAPAQLVQA</sequence>
<evidence type="ECO:0000313" key="2">
    <source>
        <dbReference type="Proteomes" id="UP000235881"/>
    </source>
</evidence>
<protein>
    <submittedName>
        <fullName evidence="1">Uncharacterized protein</fullName>
    </submittedName>
</protein>
<gene>
    <name evidence="1" type="ORF">CXK95_11700</name>
</gene>
<keyword evidence="2" id="KW-1185">Reference proteome</keyword>
<comment type="caution">
    <text evidence="1">The sequence shown here is derived from an EMBL/GenBank/DDBJ whole genome shotgun (WGS) entry which is preliminary data.</text>
</comment>
<reference evidence="1 2" key="1">
    <citation type="submission" date="2018-01" db="EMBL/GenBank/DDBJ databases">
        <title>Denitrification phenotypes of diverse strains of Pseudomonas stutzeri.</title>
        <authorList>
            <person name="Milligan D.A."/>
            <person name="Bergaust L."/>
            <person name="Bakken L.R."/>
            <person name="Frostegard A."/>
        </authorList>
    </citation>
    <scope>NUCLEOTIDE SEQUENCE [LARGE SCALE GENOMIC DNA]</scope>
    <source>
        <strain evidence="1 2">DSM 50238</strain>
    </source>
</reference>
<dbReference type="Proteomes" id="UP000235881">
    <property type="component" value="Unassembled WGS sequence"/>
</dbReference>
<dbReference type="AlphaFoldDB" id="A0A8E2U494"/>
<proteinExistence type="predicted"/>
<organism evidence="1 2">
    <name type="scientific">Stutzerimonas degradans</name>
    <dbReference type="NCBI Taxonomy" id="2968968"/>
    <lineage>
        <taxon>Bacteria</taxon>
        <taxon>Pseudomonadati</taxon>
        <taxon>Pseudomonadota</taxon>
        <taxon>Gammaproteobacteria</taxon>
        <taxon>Pseudomonadales</taxon>
        <taxon>Pseudomonadaceae</taxon>
        <taxon>Stutzerimonas</taxon>
    </lineage>
</organism>
<dbReference type="EMBL" id="POUK01000004">
    <property type="protein sequence ID" value="PNF76079.1"/>
    <property type="molecule type" value="Genomic_DNA"/>
</dbReference>
<name>A0A8E2U494_9GAMM</name>
<evidence type="ECO:0000313" key="1">
    <source>
        <dbReference type="EMBL" id="PNF76079.1"/>
    </source>
</evidence>
<dbReference type="RefSeq" id="WP_102828755.1">
    <property type="nucleotide sequence ID" value="NZ_CP065721.1"/>
</dbReference>
<accession>A0A8E2U494</accession>